<dbReference type="SUPFAM" id="SSF47413">
    <property type="entry name" value="lambda repressor-like DNA-binding domains"/>
    <property type="match status" value="1"/>
</dbReference>
<accession>A0A084JDN7</accession>
<dbReference type="AlphaFoldDB" id="A0A084JDN7"/>
<proteinExistence type="predicted"/>
<gene>
    <name evidence="3" type="ORF">IO99_07465</name>
</gene>
<protein>
    <submittedName>
        <fullName evidence="3">DNA-binding protein</fullName>
    </submittedName>
</protein>
<organism evidence="3 4">
    <name type="scientific">Clostridium sulfidigenes</name>
    <dbReference type="NCBI Taxonomy" id="318464"/>
    <lineage>
        <taxon>Bacteria</taxon>
        <taxon>Bacillati</taxon>
        <taxon>Bacillota</taxon>
        <taxon>Clostridia</taxon>
        <taxon>Eubacteriales</taxon>
        <taxon>Clostridiaceae</taxon>
        <taxon>Clostridium</taxon>
    </lineage>
</organism>
<dbReference type="InterPro" id="IPR001387">
    <property type="entry name" value="Cro/C1-type_HTH"/>
</dbReference>
<dbReference type="Pfam" id="PF01381">
    <property type="entry name" value="HTH_3"/>
    <property type="match status" value="1"/>
</dbReference>
<dbReference type="eggNOG" id="COG1476">
    <property type="taxonomic scope" value="Bacteria"/>
</dbReference>
<sequence>MSLGEKLLYLRKKEGLSQEDVAEKLGVSRQTVSKWETDQTVPELIKAKLLSQLYNVSYDYLISGSHISGDVTGIEMIVDEIDWTGAWSKKYPILASYQGIKGINTYSQKISELYDAFKIEFGFDDVDTVLVLKDILYQKYKMEKKKNNQ</sequence>
<reference evidence="3 4" key="1">
    <citation type="submission" date="2014-07" db="EMBL/GenBank/DDBJ databases">
        <title>Draft genome of Clostridium sulfidigenes 113A isolated from sediments associated with methane hydrate from Krishna Godavari basin.</title>
        <authorList>
            <person name="Honkalas V.S."/>
            <person name="Dabir A.P."/>
            <person name="Arora P."/>
            <person name="Dhakephalkar P.K."/>
        </authorList>
    </citation>
    <scope>NUCLEOTIDE SEQUENCE [LARGE SCALE GENOMIC DNA]</scope>
    <source>
        <strain evidence="3 4">113A</strain>
    </source>
</reference>
<keyword evidence="4" id="KW-1185">Reference proteome</keyword>
<dbReference type="SMART" id="SM00530">
    <property type="entry name" value="HTH_XRE"/>
    <property type="match status" value="1"/>
</dbReference>
<dbReference type="CDD" id="cd00093">
    <property type="entry name" value="HTH_XRE"/>
    <property type="match status" value="1"/>
</dbReference>
<comment type="caution">
    <text evidence="3">The sequence shown here is derived from an EMBL/GenBank/DDBJ whole genome shotgun (WGS) entry which is preliminary data.</text>
</comment>
<dbReference type="Proteomes" id="UP000028542">
    <property type="component" value="Unassembled WGS sequence"/>
</dbReference>
<dbReference type="InterPro" id="IPR010982">
    <property type="entry name" value="Lambda_DNA-bd_dom_sf"/>
</dbReference>
<evidence type="ECO:0000256" key="1">
    <source>
        <dbReference type="ARBA" id="ARBA00023125"/>
    </source>
</evidence>
<dbReference type="PROSITE" id="PS50943">
    <property type="entry name" value="HTH_CROC1"/>
    <property type="match status" value="1"/>
</dbReference>
<evidence type="ECO:0000259" key="2">
    <source>
        <dbReference type="PROSITE" id="PS50943"/>
    </source>
</evidence>
<dbReference type="Gene3D" id="1.10.260.40">
    <property type="entry name" value="lambda repressor-like DNA-binding domains"/>
    <property type="match status" value="1"/>
</dbReference>
<keyword evidence="1 3" id="KW-0238">DNA-binding</keyword>
<evidence type="ECO:0000313" key="3">
    <source>
        <dbReference type="EMBL" id="KEZ87071.1"/>
    </source>
</evidence>
<dbReference type="PANTHER" id="PTHR46558:SF13">
    <property type="entry name" value="HTH-TYPE TRANSCRIPTIONAL REGULATOR IMMR"/>
    <property type="match status" value="1"/>
</dbReference>
<dbReference type="PANTHER" id="PTHR46558">
    <property type="entry name" value="TRACRIPTIONAL REGULATORY PROTEIN-RELATED-RELATED"/>
    <property type="match status" value="1"/>
</dbReference>
<feature type="domain" description="HTH cro/C1-type" evidence="2">
    <location>
        <begin position="7"/>
        <end position="61"/>
    </location>
</feature>
<dbReference type="GO" id="GO:0003677">
    <property type="term" value="F:DNA binding"/>
    <property type="evidence" value="ECO:0007669"/>
    <property type="project" value="UniProtKB-KW"/>
</dbReference>
<dbReference type="RefSeq" id="WP_035131808.1">
    <property type="nucleotide sequence ID" value="NZ_JPMD01000015.1"/>
</dbReference>
<evidence type="ECO:0000313" key="4">
    <source>
        <dbReference type="Proteomes" id="UP000028542"/>
    </source>
</evidence>
<dbReference type="STRING" id="318464.IO99_07465"/>
<dbReference type="EMBL" id="JPMD01000015">
    <property type="protein sequence ID" value="KEZ87071.1"/>
    <property type="molecule type" value="Genomic_DNA"/>
</dbReference>
<name>A0A084JDN7_9CLOT</name>